<dbReference type="GO" id="GO:0008270">
    <property type="term" value="F:zinc ion binding"/>
    <property type="evidence" value="ECO:0007669"/>
    <property type="project" value="InterPro"/>
</dbReference>
<comment type="subcellular location">
    <subcellularLocation>
        <location evidence="1">Nucleus</location>
    </subcellularLocation>
</comment>
<evidence type="ECO:0000256" key="3">
    <source>
        <dbReference type="ARBA" id="ARBA00023242"/>
    </source>
</evidence>
<dbReference type="Pfam" id="PF00172">
    <property type="entry name" value="Zn_clus"/>
    <property type="match status" value="1"/>
</dbReference>
<evidence type="ECO:0000259" key="5">
    <source>
        <dbReference type="PROSITE" id="PS50048"/>
    </source>
</evidence>
<dbReference type="AlphaFoldDB" id="A0A6A6VQ61"/>
<protein>
    <recommendedName>
        <fullName evidence="5">Zn(2)-C6 fungal-type domain-containing protein</fullName>
    </recommendedName>
</protein>
<dbReference type="Pfam" id="PF04082">
    <property type="entry name" value="Fungal_trans"/>
    <property type="match status" value="1"/>
</dbReference>
<dbReference type="GO" id="GO:0003677">
    <property type="term" value="F:DNA binding"/>
    <property type="evidence" value="ECO:0007669"/>
    <property type="project" value="InterPro"/>
</dbReference>
<feature type="compositionally biased region" description="Basic and acidic residues" evidence="4">
    <location>
        <begin position="21"/>
        <end position="30"/>
    </location>
</feature>
<dbReference type="SUPFAM" id="SSF57701">
    <property type="entry name" value="Zn2/Cys6 DNA-binding domain"/>
    <property type="match status" value="1"/>
</dbReference>
<gene>
    <name evidence="6" type="ORF">M011DRAFT_463723</name>
</gene>
<feature type="region of interest" description="Disordered" evidence="4">
    <location>
        <begin position="655"/>
        <end position="725"/>
    </location>
</feature>
<dbReference type="InterPro" id="IPR007219">
    <property type="entry name" value="XnlR_reg_dom"/>
</dbReference>
<feature type="compositionally biased region" description="Acidic residues" evidence="4">
    <location>
        <begin position="130"/>
        <end position="139"/>
    </location>
</feature>
<dbReference type="GO" id="GO:0005634">
    <property type="term" value="C:nucleus"/>
    <property type="evidence" value="ECO:0007669"/>
    <property type="project" value="UniProtKB-SubCell"/>
</dbReference>
<name>A0A6A6VQ61_9PLEO</name>
<feature type="compositionally biased region" description="Basic and acidic residues" evidence="4">
    <location>
        <begin position="98"/>
        <end position="113"/>
    </location>
</feature>
<dbReference type="GO" id="GO:0000981">
    <property type="term" value="F:DNA-binding transcription factor activity, RNA polymerase II-specific"/>
    <property type="evidence" value="ECO:0007669"/>
    <property type="project" value="InterPro"/>
</dbReference>
<organism evidence="6 7">
    <name type="scientific">Sporormia fimetaria CBS 119925</name>
    <dbReference type="NCBI Taxonomy" id="1340428"/>
    <lineage>
        <taxon>Eukaryota</taxon>
        <taxon>Fungi</taxon>
        <taxon>Dikarya</taxon>
        <taxon>Ascomycota</taxon>
        <taxon>Pezizomycotina</taxon>
        <taxon>Dothideomycetes</taxon>
        <taxon>Pleosporomycetidae</taxon>
        <taxon>Pleosporales</taxon>
        <taxon>Sporormiaceae</taxon>
        <taxon>Sporormia</taxon>
    </lineage>
</organism>
<dbReference type="InterPro" id="IPR001138">
    <property type="entry name" value="Zn2Cys6_DnaBD"/>
</dbReference>
<evidence type="ECO:0000256" key="1">
    <source>
        <dbReference type="ARBA" id="ARBA00004123"/>
    </source>
</evidence>
<dbReference type="PROSITE" id="PS50048">
    <property type="entry name" value="ZN2_CY6_FUNGAL_2"/>
    <property type="match status" value="1"/>
</dbReference>
<sequence length="868" mass="97697">MSANFPTPSPSQAPSSSTGGGERRQKEQPRIRRRNRLITSCLECRRRKLKCDKLQPCTNCTKFNRDCLFIAPALDSAGQAKLAEVKEKMGQLERALEQDVARRGKEKSTKKETSTSGYLVSPAIPGQDESFSDQEDDEDVKGLEPTVLVSEDCAYFDNEADEDIVDLGIAMGKVRITERIGGIVRPRFSEELTLAFKSVQTNSRQTHPNIFAGQQQESWMSPGADYVAPSSGFFFAPGVQRNSATTYLPSRPIVDKLMNHYWKAVHVIARCVHRPTFERYYDRFWDELASGVEPRISFQAVLCAALLSAVISMSEAKVSTEFGVAKSDFVDNFKLAAESALARANFLRTTKLETLQAFVMYLIPLCRAEVSRAHSALTGSLIRLAECMSLHRDPSYYTSDPVEVHVRRLIWYQICFLDIRTCEATGPRPQIRREEHDVKFPLNVDDADLESGKEVTEDRKYFTEMTITRMRFECYEMARHLWIERPRLEVKKTTMTTLLAKIQRFCQAMEKTYLPMLQKTHPLHVLAIEIYGILTCKMYIMILLKYMSNEQRIMPERLRNILISTAIMSLEHGITLETTTALTDWAWYIGAMQQYHSALLLVSEIYATERDPIIEARVWRCLDFVFGLPADYPPIEKLQMVLGTLADRTTTYQSVRRMRAPKQMQSPPPRQGFGETKQEQSTTPAGPHLDRSGSSHSETSHQYSVSSGASPHQQQHLQQAPPMGKVTQMAQAEYGQFHGLPPAEASGVAMQNVSSEAHPYQTYVPTTVAHSQQVANTMAFPPPPPLQPQSSYDTSHYGAAVGVTGHSSAPGNSPIDPNALPDIDWNEWDQLFPATEMSIAGNLPIPPFTFPQLSPADLQLQWPTEPLH</sequence>
<accession>A0A6A6VQ61</accession>
<evidence type="ECO:0000313" key="7">
    <source>
        <dbReference type="Proteomes" id="UP000799440"/>
    </source>
</evidence>
<dbReference type="InterPro" id="IPR036864">
    <property type="entry name" value="Zn2-C6_fun-type_DNA-bd_sf"/>
</dbReference>
<dbReference type="OrthoDB" id="424974at2759"/>
<dbReference type="PROSITE" id="PS00463">
    <property type="entry name" value="ZN2_CY6_FUNGAL_1"/>
    <property type="match status" value="1"/>
</dbReference>
<proteinExistence type="predicted"/>
<feature type="compositionally biased region" description="Polar residues" evidence="4">
    <location>
        <begin position="694"/>
        <end position="711"/>
    </location>
</feature>
<dbReference type="Proteomes" id="UP000799440">
    <property type="component" value="Unassembled WGS sequence"/>
</dbReference>
<dbReference type="InterPro" id="IPR050613">
    <property type="entry name" value="Sec_Metabolite_Reg"/>
</dbReference>
<dbReference type="CDD" id="cd00067">
    <property type="entry name" value="GAL4"/>
    <property type="match status" value="1"/>
</dbReference>
<dbReference type="Gene3D" id="4.10.240.10">
    <property type="entry name" value="Zn(2)-C6 fungal-type DNA-binding domain"/>
    <property type="match status" value="1"/>
</dbReference>
<dbReference type="PANTHER" id="PTHR31001:SF40">
    <property type="entry name" value="ZN(II)2CYS6 TRANSCRIPTION FACTOR (EUROFUNG)"/>
    <property type="match status" value="1"/>
</dbReference>
<dbReference type="CDD" id="cd12148">
    <property type="entry name" value="fungal_TF_MHR"/>
    <property type="match status" value="1"/>
</dbReference>
<feature type="region of interest" description="Disordered" evidence="4">
    <location>
        <begin position="1"/>
        <end position="32"/>
    </location>
</feature>
<keyword evidence="2" id="KW-0479">Metal-binding</keyword>
<evidence type="ECO:0000313" key="6">
    <source>
        <dbReference type="EMBL" id="KAF2752255.1"/>
    </source>
</evidence>
<dbReference type="SMART" id="SM00066">
    <property type="entry name" value="GAL4"/>
    <property type="match status" value="1"/>
</dbReference>
<feature type="domain" description="Zn(2)-C6 fungal-type" evidence="5">
    <location>
        <begin position="40"/>
        <end position="69"/>
    </location>
</feature>
<reference evidence="6" key="1">
    <citation type="journal article" date="2020" name="Stud. Mycol.">
        <title>101 Dothideomycetes genomes: a test case for predicting lifestyles and emergence of pathogens.</title>
        <authorList>
            <person name="Haridas S."/>
            <person name="Albert R."/>
            <person name="Binder M."/>
            <person name="Bloem J."/>
            <person name="Labutti K."/>
            <person name="Salamov A."/>
            <person name="Andreopoulos B."/>
            <person name="Baker S."/>
            <person name="Barry K."/>
            <person name="Bills G."/>
            <person name="Bluhm B."/>
            <person name="Cannon C."/>
            <person name="Castanera R."/>
            <person name="Culley D."/>
            <person name="Daum C."/>
            <person name="Ezra D."/>
            <person name="Gonzalez J."/>
            <person name="Henrissat B."/>
            <person name="Kuo A."/>
            <person name="Liang C."/>
            <person name="Lipzen A."/>
            <person name="Lutzoni F."/>
            <person name="Magnuson J."/>
            <person name="Mondo S."/>
            <person name="Nolan M."/>
            <person name="Ohm R."/>
            <person name="Pangilinan J."/>
            <person name="Park H.-J."/>
            <person name="Ramirez L."/>
            <person name="Alfaro M."/>
            <person name="Sun H."/>
            <person name="Tritt A."/>
            <person name="Yoshinaga Y."/>
            <person name="Zwiers L.-H."/>
            <person name="Turgeon B."/>
            <person name="Goodwin S."/>
            <person name="Spatafora J."/>
            <person name="Crous P."/>
            <person name="Grigoriev I."/>
        </authorList>
    </citation>
    <scope>NUCLEOTIDE SEQUENCE</scope>
    <source>
        <strain evidence="6">CBS 119925</strain>
    </source>
</reference>
<evidence type="ECO:0000256" key="4">
    <source>
        <dbReference type="SAM" id="MobiDB-lite"/>
    </source>
</evidence>
<dbReference type="PANTHER" id="PTHR31001">
    <property type="entry name" value="UNCHARACTERIZED TRANSCRIPTIONAL REGULATORY PROTEIN"/>
    <property type="match status" value="1"/>
</dbReference>
<dbReference type="GO" id="GO:0006351">
    <property type="term" value="P:DNA-templated transcription"/>
    <property type="evidence" value="ECO:0007669"/>
    <property type="project" value="InterPro"/>
</dbReference>
<keyword evidence="3" id="KW-0539">Nucleus</keyword>
<dbReference type="EMBL" id="MU006561">
    <property type="protein sequence ID" value="KAF2752255.1"/>
    <property type="molecule type" value="Genomic_DNA"/>
</dbReference>
<dbReference type="SMART" id="SM00906">
    <property type="entry name" value="Fungal_trans"/>
    <property type="match status" value="1"/>
</dbReference>
<keyword evidence="7" id="KW-1185">Reference proteome</keyword>
<evidence type="ECO:0000256" key="2">
    <source>
        <dbReference type="ARBA" id="ARBA00022723"/>
    </source>
</evidence>
<feature type="region of interest" description="Disordered" evidence="4">
    <location>
        <begin position="98"/>
        <end position="139"/>
    </location>
</feature>